<dbReference type="RefSeq" id="WP_091480175.1">
    <property type="nucleotide sequence ID" value="NZ_BJYC01000005.1"/>
</dbReference>
<dbReference type="AlphaFoldDB" id="A0A1H7J8U8"/>
<evidence type="ECO:0000313" key="6">
    <source>
        <dbReference type="EMBL" id="SEK71131.1"/>
    </source>
</evidence>
<feature type="binding site" evidence="4">
    <location>
        <position position="137"/>
    </location>
    <ligand>
        <name>NAD(+)</name>
        <dbReference type="ChEBI" id="CHEBI:57540"/>
    </ligand>
</feature>
<dbReference type="PANTHER" id="PTHR43616:SF3">
    <property type="entry name" value="HYDROXYCARBOXYLATE DEHYDROGENASE A"/>
    <property type="match status" value="1"/>
</dbReference>
<dbReference type="CDD" id="cd08172">
    <property type="entry name" value="GlyDH-like"/>
    <property type="match status" value="1"/>
</dbReference>
<keyword evidence="2" id="KW-0560">Oxidoreductase</keyword>
<gene>
    <name evidence="6" type="ORF">SAMN04488099_105113</name>
</gene>
<feature type="binding site" evidence="4">
    <location>
        <position position="133"/>
    </location>
    <ligand>
        <name>NAD(+)</name>
        <dbReference type="ChEBI" id="CHEBI:57540"/>
    </ligand>
</feature>
<feature type="binding site" evidence="4">
    <location>
        <begin position="122"/>
        <end position="125"/>
    </location>
    <ligand>
        <name>NAD(+)</name>
        <dbReference type="ChEBI" id="CHEBI:57540"/>
    </ligand>
</feature>
<dbReference type="Gene3D" id="3.40.50.1970">
    <property type="match status" value="1"/>
</dbReference>
<sequence>MKEQLTVRPGPEAYKCAPGILDDLKEYIEERGFKRILVVHGKISWSKVRPKLIVLLEETSYEELTFSAFQGECSDEEVERLKNQAASERADLIIGVGGGKIMDTVKYVAAQLSGVYSVLIPTLASNCAPWTPLSVMYTPEGEFIRYDFHHRQVSLLLVDPLIIIDAPVRYLTAGLGDTLAKWYESEPNLSLPEHDSTALELAYMTAGLCRKVIETHGLQAVVDAKQNKLSDAFIKAIETIIMTSGLVGGFGDELARTTAAHAIHDGLTFFPETHHLLHGEKVAYGIMVQLALDGKVDEQSAVSRLLNQLGLPVSLNKLGLAGGKKLYRKLAALTLEHDPGIHVLPYPVTEDSLAEAIENNELFNEQTASGQGI</sequence>
<evidence type="ECO:0000256" key="3">
    <source>
        <dbReference type="PIRSR" id="PIRSR000112-1"/>
    </source>
</evidence>
<proteinExistence type="predicted"/>
<evidence type="ECO:0000256" key="2">
    <source>
        <dbReference type="ARBA" id="ARBA00023002"/>
    </source>
</evidence>
<evidence type="ECO:0000256" key="4">
    <source>
        <dbReference type="PIRSR" id="PIRSR000112-3"/>
    </source>
</evidence>
<dbReference type="GO" id="GO:0016614">
    <property type="term" value="F:oxidoreductase activity, acting on CH-OH group of donors"/>
    <property type="evidence" value="ECO:0007669"/>
    <property type="project" value="InterPro"/>
</dbReference>
<dbReference type="InterPro" id="IPR001670">
    <property type="entry name" value="ADH_Fe/GldA"/>
</dbReference>
<keyword evidence="3" id="KW-0862">Zinc</keyword>
<accession>A0A1H7J8U8</accession>
<dbReference type="InterPro" id="IPR016205">
    <property type="entry name" value="Glycerol_DH"/>
</dbReference>
<dbReference type="GO" id="GO:0046872">
    <property type="term" value="F:metal ion binding"/>
    <property type="evidence" value="ECO:0007669"/>
    <property type="project" value="UniProtKB-KW"/>
</dbReference>
<name>A0A1H7J8U8_9LACT</name>
<dbReference type="PANTHER" id="PTHR43616">
    <property type="entry name" value="GLYCEROL DEHYDROGENASE"/>
    <property type="match status" value="1"/>
</dbReference>
<feature type="binding site" evidence="3">
    <location>
        <position position="177"/>
    </location>
    <ligand>
        <name>glycerol</name>
        <dbReference type="ChEBI" id="CHEBI:17754"/>
    </ligand>
</feature>
<dbReference type="SUPFAM" id="SSF56796">
    <property type="entry name" value="Dehydroquinate synthase-like"/>
    <property type="match status" value="1"/>
</dbReference>
<feature type="binding site" evidence="3">
    <location>
        <position position="278"/>
    </location>
    <ligand>
        <name>glycerol</name>
        <dbReference type="ChEBI" id="CHEBI:17754"/>
    </ligand>
</feature>
<comment type="cofactor">
    <cofactor evidence="3">
        <name>Zn(2+)</name>
        <dbReference type="ChEBI" id="CHEBI:29105"/>
    </cofactor>
    <text evidence="3">Binds 1 zinc ion per subunit.</text>
</comment>
<keyword evidence="1 3" id="KW-0479">Metal-binding</keyword>
<dbReference type="EMBL" id="FNZU01000005">
    <property type="protein sequence ID" value="SEK71131.1"/>
    <property type="molecule type" value="Genomic_DNA"/>
</dbReference>
<reference evidence="7" key="1">
    <citation type="submission" date="2016-10" db="EMBL/GenBank/DDBJ databases">
        <authorList>
            <person name="Varghese N."/>
            <person name="Submissions S."/>
        </authorList>
    </citation>
    <scope>NUCLEOTIDE SEQUENCE [LARGE SCALE GENOMIC DNA]</scope>
    <source>
        <strain evidence="7">DSM 19183</strain>
    </source>
</reference>
<protein>
    <submittedName>
        <fullName evidence="6">Uncharacterized oxidoreductase</fullName>
    </submittedName>
</protein>
<organism evidence="6 7">
    <name type="scientific">Alkalibacterium pelagium</name>
    <dbReference type="NCBI Taxonomy" id="426702"/>
    <lineage>
        <taxon>Bacteria</taxon>
        <taxon>Bacillati</taxon>
        <taxon>Bacillota</taxon>
        <taxon>Bacilli</taxon>
        <taxon>Lactobacillales</taxon>
        <taxon>Carnobacteriaceae</taxon>
        <taxon>Alkalibacterium</taxon>
    </lineage>
</organism>
<dbReference type="Proteomes" id="UP000199081">
    <property type="component" value="Unassembled WGS sequence"/>
</dbReference>
<keyword evidence="7" id="KW-1185">Reference proteome</keyword>
<evidence type="ECO:0000259" key="5">
    <source>
        <dbReference type="Pfam" id="PF00465"/>
    </source>
</evidence>
<evidence type="ECO:0000256" key="1">
    <source>
        <dbReference type="ARBA" id="ARBA00022723"/>
    </source>
</evidence>
<dbReference type="OrthoDB" id="5198708at2"/>
<feature type="domain" description="Alcohol dehydrogenase iron-type/glycerol dehydrogenase GldA" evidence="5">
    <location>
        <begin position="11"/>
        <end position="160"/>
    </location>
</feature>
<dbReference type="PIRSF" id="PIRSF000112">
    <property type="entry name" value="Glycerol_dehydrogenase"/>
    <property type="match status" value="1"/>
</dbReference>
<dbReference type="Gene3D" id="1.20.1090.10">
    <property type="entry name" value="Dehydroquinate synthase-like - alpha domain"/>
    <property type="match status" value="1"/>
</dbReference>
<feature type="binding site" evidence="4">
    <location>
        <begin position="99"/>
        <end position="103"/>
    </location>
    <ligand>
        <name>NAD(+)</name>
        <dbReference type="ChEBI" id="CHEBI:57540"/>
    </ligand>
</feature>
<evidence type="ECO:0000313" key="7">
    <source>
        <dbReference type="Proteomes" id="UP000199081"/>
    </source>
</evidence>
<feature type="binding site" evidence="3">
    <location>
        <position position="261"/>
    </location>
    <ligand>
        <name>glycerol</name>
        <dbReference type="ChEBI" id="CHEBI:17754"/>
    </ligand>
</feature>
<dbReference type="Pfam" id="PF00465">
    <property type="entry name" value="Fe-ADH"/>
    <property type="match status" value="1"/>
</dbReference>
<dbReference type="STRING" id="426702.SAMN04488099_105113"/>
<keyword evidence="4" id="KW-0520">NAD</keyword>
<feature type="binding site" evidence="4">
    <location>
        <position position="131"/>
    </location>
    <ligand>
        <name>NAD(+)</name>
        <dbReference type="ChEBI" id="CHEBI:57540"/>
    </ligand>
</feature>